<organism evidence="4 5">
    <name type="scientific">Allacma fusca</name>
    <dbReference type="NCBI Taxonomy" id="39272"/>
    <lineage>
        <taxon>Eukaryota</taxon>
        <taxon>Metazoa</taxon>
        <taxon>Ecdysozoa</taxon>
        <taxon>Arthropoda</taxon>
        <taxon>Hexapoda</taxon>
        <taxon>Collembola</taxon>
        <taxon>Symphypleona</taxon>
        <taxon>Sminthuridae</taxon>
        <taxon>Allacma</taxon>
    </lineage>
</organism>
<comment type="caution">
    <text evidence="4">The sequence shown here is derived from an EMBL/GenBank/DDBJ whole genome shotgun (WGS) entry which is preliminary data.</text>
</comment>
<evidence type="ECO:0000256" key="1">
    <source>
        <dbReference type="SAM" id="MobiDB-lite"/>
    </source>
</evidence>
<gene>
    <name evidence="4" type="ORF">AFUS01_LOCUS47196</name>
</gene>
<dbReference type="InterPro" id="IPR054537">
    <property type="entry name" value="HECA_N"/>
</dbReference>
<feature type="compositionally biased region" description="Low complexity" evidence="1">
    <location>
        <begin position="251"/>
        <end position="267"/>
    </location>
</feature>
<accession>A0A8J2MGR9</accession>
<dbReference type="PANTHER" id="PTHR13425">
    <property type="entry name" value="HEADCASE PROTEIN"/>
    <property type="match status" value="1"/>
</dbReference>
<dbReference type="Pfam" id="PF15353">
    <property type="entry name" value="HECA_N"/>
    <property type="match status" value="1"/>
</dbReference>
<dbReference type="Proteomes" id="UP000708208">
    <property type="component" value="Unassembled WGS sequence"/>
</dbReference>
<feature type="region of interest" description="Disordered" evidence="1">
    <location>
        <begin position="1"/>
        <end position="26"/>
    </location>
</feature>
<evidence type="ECO:0000313" key="4">
    <source>
        <dbReference type="EMBL" id="CAG7838206.1"/>
    </source>
</evidence>
<feature type="domain" description="Headcase N-terminal" evidence="2">
    <location>
        <begin position="30"/>
        <end position="134"/>
    </location>
</feature>
<dbReference type="Pfam" id="PF16002">
    <property type="entry name" value="Headcase"/>
    <property type="match status" value="1"/>
</dbReference>
<sequence length="548" mass="60476">MPPSKKNQPNGALHGQMEGAVGHPQARPTRCCVPTECLNPGKLIYLEDIGTSDVEVVKVACNNDHCDQGQYMHRECFDTWEQTVLTYLRSCGRARSWSEKQRLQNLWTKRGYDLAFKACSCKCGKGHLRKDLDWLPPVRHAGAVAIAAAVALEDNNVAQANVANGRNGAAVAAAVPIPGNGVGHPKKKKNKTKERPTLAISAPVPHPNNNHKLATPIDRPHIGSVGSQGSWDCGLGASLTSSVCSRPRVNSLSSTGSAASSSGVSGSPPSPGAQFGSPVNSYGMNLYRFRKNSKGLTELGTERTRHNSGGIFSRRMDFSSFNALPRHKLNSYHIKMEDETHGNDDTRNFVLATLIATKTNRISCVLCHTNLIIFDRYPLIDGTFFLTPRQHTKACVETMMPDGRVQYLSAVCMSCLEGWSVNLYCRCCRSKWDGSSLVLGTCYSYDIFAATPCCRERLACISCKSDVIEQRPNFFSEYSQSARCPKCGLVDFHLAKALPSIFDKRGARFRTFIFFAVFPPPLLTDYIIERDENMYFSYFCYDVLPVVV</sequence>
<proteinExistence type="predicted"/>
<feature type="region of interest" description="Disordered" evidence="1">
    <location>
        <begin position="179"/>
        <end position="210"/>
    </location>
</feature>
<feature type="compositionally biased region" description="Polar residues" evidence="1">
    <location>
        <begin position="1"/>
        <end position="10"/>
    </location>
</feature>
<protein>
    <recommendedName>
        <fullName evidence="6">Headcase protein</fullName>
    </recommendedName>
</protein>
<dbReference type="OrthoDB" id="10012848at2759"/>
<feature type="region of interest" description="Disordered" evidence="1">
    <location>
        <begin position="247"/>
        <end position="277"/>
    </location>
</feature>
<dbReference type="PANTHER" id="PTHR13425:SF3">
    <property type="entry name" value="HEADCASE PROTEIN HOMOLOG"/>
    <property type="match status" value="1"/>
</dbReference>
<dbReference type="InterPro" id="IPR031947">
    <property type="entry name" value="Headcase_mid"/>
</dbReference>
<reference evidence="4" key="1">
    <citation type="submission" date="2021-06" db="EMBL/GenBank/DDBJ databases">
        <authorList>
            <person name="Hodson N. C."/>
            <person name="Mongue J. A."/>
            <person name="Jaron S. K."/>
        </authorList>
    </citation>
    <scope>NUCLEOTIDE SEQUENCE</scope>
</reference>
<evidence type="ECO:0008006" key="6">
    <source>
        <dbReference type="Google" id="ProtNLM"/>
    </source>
</evidence>
<evidence type="ECO:0000313" key="5">
    <source>
        <dbReference type="Proteomes" id="UP000708208"/>
    </source>
</evidence>
<feature type="domain" description="Headcase middle" evidence="3">
    <location>
        <begin position="304"/>
        <end position="498"/>
    </location>
</feature>
<evidence type="ECO:0000259" key="2">
    <source>
        <dbReference type="Pfam" id="PF15353"/>
    </source>
</evidence>
<dbReference type="AlphaFoldDB" id="A0A8J2MGR9"/>
<dbReference type="InterPro" id="IPR026066">
    <property type="entry name" value="Headcase"/>
</dbReference>
<evidence type="ECO:0000259" key="3">
    <source>
        <dbReference type="Pfam" id="PF16002"/>
    </source>
</evidence>
<name>A0A8J2MGR9_9HEXA</name>
<keyword evidence="5" id="KW-1185">Reference proteome</keyword>
<dbReference type="EMBL" id="CAJVCH010571668">
    <property type="protein sequence ID" value="CAG7838206.1"/>
    <property type="molecule type" value="Genomic_DNA"/>
</dbReference>